<proteinExistence type="predicted"/>
<gene>
    <name evidence="1" type="ORF">Pint_19984</name>
</gene>
<accession>A0ACC0XFN0</accession>
<protein>
    <submittedName>
        <fullName evidence="1">Uncharacterized protein</fullName>
    </submittedName>
</protein>
<sequence length="219" mass="24076">MGRLVGFAVSRPWQGDPNPTPTTIFPHPVKKHRTPPLEIAEKPANSKWLCGGRPAGLCSITESSKIESEGVFTVEILELSRRGYTHLVIQMGRGTYVPTKQSLGEDGSLAVDYFTFSSSIADHLRSASLVISHAGSGSIFETLRLSKPLIVVVNEDLMDNHQSELAEELAERKHLYCAHPQELHQVIAGMDLESLLPYHPGDAKPVAKLINRFLGFPDD</sequence>
<evidence type="ECO:0000313" key="1">
    <source>
        <dbReference type="EMBL" id="KAJ0015063.1"/>
    </source>
</evidence>
<dbReference type="Proteomes" id="UP001163603">
    <property type="component" value="Chromosome 13"/>
</dbReference>
<evidence type="ECO:0000313" key="2">
    <source>
        <dbReference type="Proteomes" id="UP001163603"/>
    </source>
</evidence>
<reference evidence="2" key="1">
    <citation type="journal article" date="2023" name="G3 (Bethesda)">
        <title>Genome assembly and association tests identify interacting loci associated with vigor, precocity, and sex in interspecific pistachio rootstocks.</title>
        <authorList>
            <person name="Palmer W."/>
            <person name="Jacygrad E."/>
            <person name="Sagayaradj S."/>
            <person name="Cavanaugh K."/>
            <person name="Han R."/>
            <person name="Bertier L."/>
            <person name="Beede B."/>
            <person name="Kafkas S."/>
            <person name="Golino D."/>
            <person name="Preece J."/>
            <person name="Michelmore R."/>
        </authorList>
    </citation>
    <scope>NUCLEOTIDE SEQUENCE [LARGE SCALE GENOMIC DNA]</scope>
</reference>
<name>A0ACC0XFN0_9ROSI</name>
<comment type="caution">
    <text evidence="1">The sequence shown here is derived from an EMBL/GenBank/DDBJ whole genome shotgun (WGS) entry which is preliminary data.</text>
</comment>
<dbReference type="EMBL" id="CM047748">
    <property type="protein sequence ID" value="KAJ0015063.1"/>
    <property type="molecule type" value="Genomic_DNA"/>
</dbReference>
<organism evidence="1 2">
    <name type="scientific">Pistacia integerrima</name>
    <dbReference type="NCBI Taxonomy" id="434235"/>
    <lineage>
        <taxon>Eukaryota</taxon>
        <taxon>Viridiplantae</taxon>
        <taxon>Streptophyta</taxon>
        <taxon>Embryophyta</taxon>
        <taxon>Tracheophyta</taxon>
        <taxon>Spermatophyta</taxon>
        <taxon>Magnoliopsida</taxon>
        <taxon>eudicotyledons</taxon>
        <taxon>Gunneridae</taxon>
        <taxon>Pentapetalae</taxon>
        <taxon>rosids</taxon>
        <taxon>malvids</taxon>
        <taxon>Sapindales</taxon>
        <taxon>Anacardiaceae</taxon>
        <taxon>Pistacia</taxon>
    </lineage>
</organism>
<keyword evidence="2" id="KW-1185">Reference proteome</keyword>